<name>A0A5N6VBZ9_ASPTM</name>
<proteinExistence type="predicted"/>
<sequence>MVNEIGHCCLVVLFSTLRIVAHSITTSWVIIEGHYSPGEVGSHQESLDEVRNYVHEILSTLEDIPTKRWPNLSP</sequence>
<feature type="chain" id="PRO_5025061177" description="Secreted protein" evidence="1">
    <location>
        <begin position="24"/>
        <end position="74"/>
    </location>
</feature>
<evidence type="ECO:0008006" key="4">
    <source>
        <dbReference type="Google" id="ProtNLM"/>
    </source>
</evidence>
<evidence type="ECO:0000313" key="3">
    <source>
        <dbReference type="Proteomes" id="UP000326950"/>
    </source>
</evidence>
<evidence type="ECO:0000256" key="1">
    <source>
        <dbReference type="SAM" id="SignalP"/>
    </source>
</evidence>
<organism evidence="2 3">
    <name type="scientific">Aspergillus tamarii</name>
    <dbReference type="NCBI Taxonomy" id="41984"/>
    <lineage>
        <taxon>Eukaryota</taxon>
        <taxon>Fungi</taxon>
        <taxon>Dikarya</taxon>
        <taxon>Ascomycota</taxon>
        <taxon>Pezizomycotina</taxon>
        <taxon>Eurotiomycetes</taxon>
        <taxon>Eurotiomycetidae</taxon>
        <taxon>Eurotiales</taxon>
        <taxon>Aspergillaceae</taxon>
        <taxon>Aspergillus</taxon>
        <taxon>Aspergillus subgen. Circumdati</taxon>
    </lineage>
</organism>
<gene>
    <name evidence="2" type="ORF">BDV40DRAFT_251457</name>
</gene>
<dbReference type="AlphaFoldDB" id="A0A5N6VBZ9"/>
<keyword evidence="3" id="KW-1185">Reference proteome</keyword>
<dbReference type="EMBL" id="ML738586">
    <property type="protein sequence ID" value="KAE8168170.1"/>
    <property type="molecule type" value="Genomic_DNA"/>
</dbReference>
<protein>
    <recommendedName>
        <fullName evidence="4">Secreted protein</fullName>
    </recommendedName>
</protein>
<accession>A0A5N6VBZ9</accession>
<dbReference type="Proteomes" id="UP000326950">
    <property type="component" value="Unassembled WGS sequence"/>
</dbReference>
<keyword evidence="1" id="KW-0732">Signal</keyword>
<reference evidence="2 3" key="1">
    <citation type="submission" date="2019-04" db="EMBL/GenBank/DDBJ databases">
        <title>Friends and foes A comparative genomics study of 23 Aspergillus species from section Flavi.</title>
        <authorList>
            <consortium name="DOE Joint Genome Institute"/>
            <person name="Kjaerbolling I."/>
            <person name="Vesth T."/>
            <person name="Frisvad J.C."/>
            <person name="Nybo J.L."/>
            <person name="Theobald S."/>
            <person name="Kildgaard S."/>
            <person name="Isbrandt T."/>
            <person name="Kuo A."/>
            <person name="Sato A."/>
            <person name="Lyhne E.K."/>
            <person name="Kogle M.E."/>
            <person name="Wiebenga A."/>
            <person name="Kun R.S."/>
            <person name="Lubbers R.J."/>
            <person name="Makela M.R."/>
            <person name="Barry K."/>
            <person name="Chovatia M."/>
            <person name="Clum A."/>
            <person name="Daum C."/>
            <person name="Haridas S."/>
            <person name="He G."/>
            <person name="LaButti K."/>
            <person name="Lipzen A."/>
            <person name="Mondo S."/>
            <person name="Riley R."/>
            <person name="Salamov A."/>
            <person name="Simmons B.A."/>
            <person name="Magnuson J.K."/>
            <person name="Henrissat B."/>
            <person name="Mortensen U.H."/>
            <person name="Larsen T.O."/>
            <person name="Devries R.P."/>
            <person name="Grigoriev I.V."/>
            <person name="Machida M."/>
            <person name="Baker S.E."/>
            <person name="Andersen M.R."/>
        </authorList>
    </citation>
    <scope>NUCLEOTIDE SEQUENCE [LARGE SCALE GENOMIC DNA]</scope>
    <source>
        <strain evidence="2 3">CBS 117626</strain>
    </source>
</reference>
<evidence type="ECO:0000313" key="2">
    <source>
        <dbReference type="EMBL" id="KAE8168170.1"/>
    </source>
</evidence>
<feature type="signal peptide" evidence="1">
    <location>
        <begin position="1"/>
        <end position="23"/>
    </location>
</feature>